<dbReference type="PANTHER" id="PTHR40661">
    <property type="match status" value="1"/>
</dbReference>
<dbReference type="Gene3D" id="1.10.260.40">
    <property type="entry name" value="lambda repressor-like DNA-binding domains"/>
    <property type="match status" value="1"/>
</dbReference>
<dbReference type="RefSeq" id="WP_073294772.1">
    <property type="nucleotide sequence ID" value="NZ_FQUF01000003.1"/>
</dbReference>
<name>A0A1M4SGZ9_9LACT</name>
<keyword evidence="2" id="KW-0238">DNA-binding</keyword>
<dbReference type="AlphaFoldDB" id="A0A1M4SGZ9"/>
<dbReference type="InterPro" id="IPR039418">
    <property type="entry name" value="LexA-like"/>
</dbReference>
<sequence>MTTSGERIRQLRVLKNLSQQELSHDLGYKTYTTVSKWESNASLPPGKELKKLATYFQVSTDFILGLDNYPSSYVLNEMQNTVEINFIESISAGYLYTNGYDEDTKELPTVQVPNHILTEDPDKYFVIKVRTDSMNRMINSGDSIVVLNYNMLEHPIHNTGDIIIVKIDNEYKLEYLRMTDSTVHLEPFSYLDGFETLTYSKKEFEDLEVIGKVIYAFRIFN</sequence>
<evidence type="ECO:0000259" key="4">
    <source>
        <dbReference type="PROSITE" id="PS50943"/>
    </source>
</evidence>
<dbReference type="PROSITE" id="PS50943">
    <property type="entry name" value="HTH_CROC1"/>
    <property type="match status" value="1"/>
</dbReference>
<dbReference type="SUPFAM" id="SSF51306">
    <property type="entry name" value="LexA/Signal peptidase"/>
    <property type="match status" value="1"/>
</dbReference>
<organism evidence="5 6">
    <name type="scientific">Atopostipes suicloacalis DSM 15692</name>
    <dbReference type="NCBI Taxonomy" id="1121025"/>
    <lineage>
        <taxon>Bacteria</taxon>
        <taxon>Bacillati</taxon>
        <taxon>Bacillota</taxon>
        <taxon>Bacilli</taxon>
        <taxon>Lactobacillales</taxon>
        <taxon>Carnobacteriaceae</taxon>
        <taxon>Atopostipes</taxon>
    </lineage>
</organism>
<gene>
    <name evidence="5" type="ORF">SAMN02745249_00176</name>
</gene>
<dbReference type="STRING" id="1121025.SAMN02745249_00176"/>
<reference evidence="5 6" key="1">
    <citation type="submission" date="2016-11" db="EMBL/GenBank/DDBJ databases">
        <authorList>
            <person name="Jaros S."/>
            <person name="Januszkiewicz K."/>
            <person name="Wedrychowicz H."/>
        </authorList>
    </citation>
    <scope>NUCLEOTIDE SEQUENCE [LARGE SCALE GENOMIC DNA]</scope>
    <source>
        <strain evidence="5 6">DSM 15692</strain>
    </source>
</reference>
<dbReference type="OrthoDB" id="2157205at2"/>
<dbReference type="PANTHER" id="PTHR40661:SF3">
    <property type="entry name" value="FELS-1 PROPHAGE TRANSCRIPTIONAL REGULATOR"/>
    <property type="match status" value="1"/>
</dbReference>
<dbReference type="SMART" id="SM00530">
    <property type="entry name" value="HTH_XRE"/>
    <property type="match status" value="1"/>
</dbReference>
<dbReference type="SUPFAM" id="SSF47413">
    <property type="entry name" value="lambda repressor-like DNA-binding domains"/>
    <property type="match status" value="1"/>
</dbReference>
<dbReference type="Pfam" id="PF01381">
    <property type="entry name" value="HTH_3"/>
    <property type="match status" value="1"/>
</dbReference>
<protein>
    <submittedName>
        <fullName evidence="5">Helix-turn-helix</fullName>
    </submittedName>
</protein>
<dbReference type="InterPro" id="IPR001387">
    <property type="entry name" value="Cro/C1-type_HTH"/>
</dbReference>
<evidence type="ECO:0000256" key="2">
    <source>
        <dbReference type="ARBA" id="ARBA00023125"/>
    </source>
</evidence>
<dbReference type="InterPro" id="IPR010982">
    <property type="entry name" value="Lambda_DNA-bd_dom_sf"/>
</dbReference>
<evidence type="ECO:0000256" key="1">
    <source>
        <dbReference type="ARBA" id="ARBA00023015"/>
    </source>
</evidence>
<feature type="domain" description="HTH cro/C1-type" evidence="4">
    <location>
        <begin position="8"/>
        <end position="63"/>
    </location>
</feature>
<evidence type="ECO:0000313" key="5">
    <source>
        <dbReference type="EMBL" id="SHE31442.1"/>
    </source>
</evidence>
<dbReference type="CDD" id="cd06529">
    <property type="entry name" value="S24_LexA-like"/>
    <property type="match status" value="1"/>
</dbReference>
<dbReference type="InterPro" id="IPR015927">
    <property type="entry name" value="Peptidase_S24_S26A/B/C"/>
</dbReference>
<accession>A0A1M4SGZ9</accession>
<dbReference type="InterPro" id="IPR036286">
    <property type="entry name" value="LexA/Signal_pep-like_sf"/>
</dbReference>
<dbReference type="Gene3D" id="2.10.109.10">
    <property type="entry name" value="Umud Fragment, subunit A"/>
    <property type="match status" value="1"/>
</dbReference>
<keyword evidence="1" id="KW-0805">Transcription regulation</keyword>
<dbReference type="EMBL" id="FQUF01000003">
    <property type="protein sequence ID" value="SHE31442.1"/>
    <property type="molecule type" value="Genomic_DNA"/>
</dbReference>
<proteinExistence type="predicted"/>
<dbReference type="Proteomes" id="UP000184128">
    <property type="component" value="Unassembled WGS sequence"/>
</dbReference>
<evidence type="ECO:0000313" key="6">
    <source>
        <dbReference type="Proteomes" id="UP000184128"/>
    </source>
</evidence>
<dbReference type="Pfam" id="PF00717">
    <property type="entry name" value="Peptidase_S24"/>
    <property type="match status" value="1"/>
</dbReference>
<evidence type="ECO:0000256" key="3">
    <source>
        <dbReference type="ARBA" id="ARBA00023163"/>
    </source>
</evidence>
<dbReference type="CDD" id="cd00093">
    <property type="entry name" value="HTH_XRE"/>
    <property type="match status" value="1"/>
</dbReference>
<keyword evidence="3" id="KW-0804">Transcription</keyword>
<keyword evidence="6" id="KW-1185">Reference proteome</keyword>
<dbReference type="GO" id="GO:0003677">
    <property type="term" value="F:DNA binding"/>
    <property type="evidence" value="ECO:0007669"/>
    <property type="project" value="UniProtKB-KW"/>
</dbReference>